<dbReference type="GeneID" id="14888861"/>
<dbReference type="Proteomes" id="UP000014680">
    <property type="component" value="Unassembled WGS sequence"/>
</dbReference>
<evidence type="ECO:0000313" key="1">
    <source>
        <dbReference type="EMBL" id="ELP89879.1"/>
    </source>
</evidence>
<accession>A0A0A1UC86</accession>
<proteinExistence type="predicted"/>
<organism evidence="1 2">
    <name type="scientific">Entamoeba invadens IP1</name>
    <dbReference type="NCBI Taxonomy" id="370355"/>
    <lineage>
        <taxon>Eukaryota</taxon>
        <taxon>Amoebozoa</taxon>
        <taxon>Evosea</taxon>
        <taxon>Archamoebae</taxon>
        <taxon>Mastigamoebida</taxon>
        <taxon>Entamoebidae</taxon>
        <taxon>Entamoeba</taxon>
    </lineage>
</organism>
<protein>
    <submittedName>
        <fullName evidence="1">Uncharacterized protein</fullName>
    </submittedName>
</protein>
<reference evidence="1 2" key="1">
    <citation type="submission" date="2012-10" db="EMBL/GenBank/DDBJ databases">
        <authorList>
            <person name="Zafar N."/>
            <person name="Inman J."/>
            <person name="Hall N."/>
            <person name="Lorenzi H."/>
            <person name="Caler E."/>
        </authorList>
    </citation>
    <scope>NUCLEOTIDE SEQUENCE [LARGE SCALE GENOMIC DNA]</scope>
    <source>
        <strain evidence="1 2">IP1</strain>
    </source>
</reference>
<name>A0A0A1UC86_ENTIV</name>
<dbReference type="KEGG" id="eiv:EIN_462250"/>
<keyword evidence="2" id="KW-1185">Reference proteome</keyword>
<gene>
    <name evidence="1" type="ORF">EIN_462250</name>
</gene>
<dbReference type="RefSeq" id="XP_004256650.1">
    <property type="nucleotide sequence ID" value="XM_004256602.1"/>
</dbReference>
<dbReference type="EMBL" id="KB206565">
    <property type="protein sequence ID" value="ELP89879.1"/>
    <property type="molecule type" value="Genomic_DNA"/>
</dbReference>
<dbReference type="AlphaFoldDB" id="A0A0A1UC86"/>
<evidence type="ECO:0000313" key="2">
    <source>
        <dbReference type="Proteomes" id="UP000014680"/>
    </source>
</evidence>
<dbReference type="VEuPathDB" id="AmoebaDB:EIN_462250"/>
<sequence length="455" mass="50409">MSFRRCGEATQQQRATHCVLRQSRRDRLFALMHTTPRDSNNSSVCASKGILCGVMRGVCGGVNGSDDYQGREVISVMSVPTMLCDGREWTSHKMPCYSEDECEKCVYVVHFVFVVRLLMILVRERRCVTCVIETMCSLCVSERVVCWLLTRVDVIEECCLCDVCCSDDVCCGVSALLATLSESLTFNTTHIKSALRLVGVLSHCSNDVVFLNTTRAMCSLLKRNECADAVMRSGYVMCCLIKLSKASHQSDSNDAKESGNTQHLSVALEALEYLTHHIVCSHTPSDFIKILKVLSEVIATQQMCVVTRIFDITRYALASHDTAVIKCITQSRIFSMCCDVLCCWNLSIFTEAAQLLAAVIDANLSSQTLSDTHVICAMNCVLMSQQVTPTLIIITSLHQTLHTLNITTTLSLLSAFNQFGLTDTIKSLASSHHTKLALPALNLFRLCELLYAKNQ</sequence>